<reference evidence="2 3" key="1">
    <citation type="submission" date="2022-06" db="EMBL/GenBank/DDBJ databases">
        <title>Sequencing the genomes of 1000 actinobacteria strains.</title>
        <authorList>
            <person name="Klenk H.-P."/>
        </authorList>
    </citation>
    <scope>NUCLEOTIDE SEQUENCE [LARGE SCALE GENOMIC DNA]</scope>
    <source>
        <strain evidence="2 3">DSM 41656</strain>
    </source>
</reference>
<feature type="compositionally biased region" description="Low complexity" evidence="1">
    <location>
        <begin position="15"/>
        <end position="24"/>
    </location>
</feature>
<dbReference type="EMBL" id="JAMZDX010000009">
    <property type="protein sequence ID" value="MCP2314363.1"/>
    <property type="molecule type" value="Genomic_DNA"/>
</dbReference>
<dbReference type="Proteomes" id="UP001206483">
    <property type="component" value="Unassembled WGS sequence"/>
</dbReference>
<sequence>MPTTTTDRPHPAARPHPAVRPAAPGTLRLARPTARTFPGRRPAPLAGIELAFMTDFLAAFGEEPDHGRYARGGGHTFTDMARDLLDGLERPLPPLDRLLLAHHLPDLSVVEVAGCYLAERCPGDPEVYSVAGQGVGAPFTALRILSATRRGGDLAEGAVLVLDQTTVPYRDPDVDGTPLPPRDCAVLVRTDCAGTEPGADLDFVDERTADPGETLRALLDRHPEARLAAGRQLVERLDARLRADERLVEGAGDLHCTSAWAALAEHWTPERYQLVADWDPHAGRLFTAGLHPGAEL</sequence>
<organism evidence="2 3">
    <name type="scientific">Kitasatospora paracochleata</name>
    <dbReference type="NCBI Taxonomy" id="58354"/>
    <lineage>
        <taxon>Bacteria</taxon>
        <taxon>Bacillati</taxon>
        <taxon>Actinomycetota</taxon>
        <taxon>Actinomycetes</taxon>
        <taxon>Kitasatosporales</taxon>
        <taxon>Streptomycetaceae</taxon>
        <taxon>Kitasatospora</taxon>
    </lineage>
</organism>
<accession>A0ABT1JA72</accession>
<protein>
    <submittedName>
        <fullName evidence="2">Uncharacterized protein</fullName>
    </submittedName>
</protein>
<comment type="caution">
    <text evidence="2">The sequence shown here is derived from an EMBL/GenBank/DDBJ whole genome shotgun (WGS) entry which is preliminary data.</text>
</comment>
<evidence type="ECO:0000313" key="3">
    <source>
        <dbReference type="Proteomes" id="UP001206483"/>
    </source>
</evidence>
<keyword evidence="3" id="KW-1185">Reference proteome</keyword>
<evidence type="ECO:0000313" key="2">
    <source>
        <dbReference type="EMBL" id="MCP2314363.1"/>
    </source>
</evidence>
<feature type="region of interest" description="Disordered" evidence="1">
    <location>
        <begin position="1"/>
        <end position="41"/>
    </location>
</feature>
<name>A0ABT1JA72_9ACTN</name>
<proteinExistence type="predicted"/>
<evidence type="ECO:0000256" key="1">
    <source>
        <dbReference type="SAM" id="MobiDB-lite"/>
    </source>
</evidence>
<gene>
    <name evidence="2" type="ORF">FHR36_007564</name>
</gene>
<dbReference type="RefSeq" id="WP_253804681.1">
    <property type="nucleotide sequence ID" value="NZ_BAAAUB010000092.1"/>
</dbReference>